<feature type="compositionally biased region" description="Low complexity" evidence="2">
    <location>
        <begin position="388"/>
        <end position="408"/>
    </location>
</feature>
<feature type="compositionally biased region" description="Pro residues" evidence="2">
    <location>
        <begin position="50"/>
        <end position="62"/>
    </location>
</feature>
<feature type="chain" id="PRO_5014721689" evidence="3">
    <location>
        <begin position="23"/>
        <end position="408"/>
    </location>
</feature>
<comment type="similarity">
    <text evidence="1">Belongs to the LytR/CpsA/Psr (LCP) family.</text>
</comment>
<dbReference type="Gene3D" id="3.40.630.190">
    <property type="entry name" value="LCP protein"/>
    <property type="match status" value="1"/>
</dbReference>
<dbReference type="EMBL" id="PGFE01000001">
    <property type="protein sequence ID" value="PJJ76933.1"/>
    <property type="molecule type" value="Genomic_DNA"/>
</dbReference>
<dbReference type="InterPro" id="IPR004474">
    <property type="entry name" value="LytR_CpsA_psr"/>
</dbReference>
<evidence type="ECO:0000313" key="6">
    <source>
        <dbReference type="Proteomes" id="UP000231693"/>
    </source>
</evidence>
<dbReference type="NCBIfam" id="TIGR00350">
    <property type="entry name" value="lytR_cpsA_psr"/>
    <property type="match status" value="1"/>
</dbReference>
<dbReference type="Pfam" id="PF03816">
    <property type="entry name" value="LytR_cpsA_psr"/>
    <property type="match status" value="1"/>
</dbReference>
<comment type="caution">
    <text evidence="5">The sequence shown here is derived from an EMBL/GenBank/DDBJ whole genome shotgun (WGS) entry which is preliminary data.</text>
</comment>
<evidence type="ECO:0000313" key="5">
    <source>
        <dbReference type="EMBL" id="PJJ76933.1"/>
    </source>
</evidence>
<proteinExistence type="inferred from homology"/>
<keyword evidence="3" id="KW-0732">Signal</keyword>
<evidence type="ECO:0000256" key="1">
    <source>
        <dbReference type="ARBA" id="ARBA00006068"/>
    </source>
</evidence>
<dbReference type="PANTHER" id="PTHR33392:SF6">
    <property type="entry name" value="POLYISOPRENYL-TEICHOIC ACID--PEPTIDOGLYCAN TEICHOIC ACID TRANSFERASE TAGU"/>
    <property type="match status" value="1"/>
</dbReference>
<dbReference type="AlphaFoldDB" id="A0A2M9CYK0"/>
<keyword evidence="6" id="KW-1185">Reference proteome</keyword>
<evidence type="ECO:0000256" key="3">
    <source>
        <dbReference type="SAM" id="SignalP"/>
    </source>
</evidence>
<organism evidence="5 6">
    <name type="scientific">Sediminihabitans luteus</name>
    <dbReference type="NCBI Taxonomy" id="1138585"/>
    <lineage>
        <taxon>Bacteria</taxon>
        <taxon>Bacillati</taxon>
        <taxon>Actinomycetota</taxon>
        <taxon>Actinomycetes</taxon>
        <taxon>Micrococcales</taxon>
        <taxon>Cellulomonadaceae</taxon>
        <taxon>Sediminihabitans</taxon>
    </lineage>
</organism>
<dbReference type="InterPro" id="IPR050922">
    <property type="entry name" value="LytR/CpsA/Psr_CW_biosynth"/>
</dbReference>
<evidence type="ECO:0000259" key="4">
    <source>
        <dbReference type="Pfam" id="PF03816"/>
    </source>
</evidence>
<accession>A0A2M9CYK0</accession>
<dbReference type="Proteomes" id="UP000231693">
    <property type="component" value="Unassembled WGS sequence"/>
</dbReference>
<feature type="compositionally biased region" description="Gly residues" evidence="2">
    <location>
        <begin position="360"/>
        <end position="373"/>
    </location>
</feature>
<feature type="region of interest" description="Disordered" evidence="2">
    <location>
        <begin position="348"/>
        <end position="408"/>
    </location>
</feature>
<protein>
    <submittedName>
        <fullName evidence="5">LytR family transcriptional attenuator</fullName>
    </submittedName>
</protein>
<name>A0A2M9CYK0_9CELL</name>
<feature type="region of interest" description="Disordered" evidence="2">
    <location>
        <begin position="43"/>
        <end position="66"/>
    </location>
</feature>
<feature type="domain" description="Cell envelope-related transcriptional attenuator" evidence="4">
    <location>
        <begin position="97"/>
        <end position="265"/>
    </location>
</feature>
<evidence type="ECO:0000256" key="2">
    <source>
        <dbReference type="SAM" id="MobiDB-lite"/>
    </source>
</evidence>
<dbReference type="PANTHER" id="PTHR33392">
    <property type="entry name" value="POLYISOPRENYL-TEICHOIC ACID--PEPTIDOGLYCAN TEICHOIC ACID TRANSFERASE TAGU"/>
    <property type="match status" value="1"/>
</dbReference>
<feature type="signal peptide" evidence="3">
    <location>
        <begin position="1"/>
        <end position="22"/>
    </location>
</feature>
<reference evidence="5 6" key="1">
    <citation type="submission" date="2017-11" db="EMBL/GenBank/DDBJ databases">
        <title>Genomic Encyclopedia of Archaeal and Bacterial Type Strains, Phase II (KMG-II): From Individual Species to Whole Genera.</title>
        <authorList>
            <person name="Goeker M."/>
        </authorList>
    </citation>
    <scope>NUCLEOTIDE SEQUENCE [LARGE SCALE GENOMIC DNA]</scope>
    <source>
        <strain evidence="5 6">DSM 25478</strain>
    </source>
</reference>
<sequence length="408" mass="42331">MLFATALTATAAVVFVTTAAVAAYVDLQSQITVDDVDPLLGADRPAQLPVAPPTRDAPPDPADPYAGQPLNILVMGTDLRDAANIAVAGGAVEDGMRSDTTLLVHVAADRTRAEIVSIPRDSLVDIPTCTRTDGTVTPARSTTMFNRAFTYGGGPEEDIAGAAACTRRTVEQLTGVRTTDHVVVKMNGVEPIVDALGGVRMCMPEPVHGREVDLDLPAGEQRLDGYEAINFLRARKGTGFGLELGSDLQRIERQQAFLDATVHEVTSKNLLTSTPQLYRVVESILASISTSPDLGSPRALVGLALSLRSIPPENVVFTAVPVVDAPWDNDRVLWTAEADEIWARIAADEPPPGAEPAPGTDGGTGTGAGTGDGETGDDGDGTSTDPNPSAGTPSPAPSATTAPGVCPD</sequence>
<gene>
    <name evidence="5" type="ORF">CLV28_0145</name>
</gene>